<dbReference type="EMBL" id="WBXO01000004">
    <property type="protein sequence ID" value="KAB2953076.1"/>
    <property type="molecule type" value="Genomic_DNA"/>
</dbReference>
<sequence>MSEAQKNCQQDVSSQEDEKKKSCSPWEFSIKETDEGFSINIKGDKDRLKARREAIEAFKEFQQKARKAGFYHPFMQFFSQYDCDKK</sequence>
<protein>
    <submittedName>
        <fullName evidence="2">Uncharacterized protein</fullName>
    </submittedName>
</protein>
<feature type="region of interest" description="Disordered" evidence="1">
    <location>
        <begin position="1"/>
        <end position="23"/>
    </location>
</feature>
<proteinExistence type="predicted"/>
<reference evidence="2 3" key="1">
    <citation type="submission" date="2019-10" db="EMBL/GenBank/DDBJ databases">
        <title>Whole-genome sequence of the extremophile Heliorestis acidaminivorans DSM 24790.</title>
        <authorList>
            <person name="Kyndt J.A."/>
            <person name="Meyer T.E."/>
        </authorList>
    </citation>
    <scope>NUCLEOTIDE SEQUENCE [LARGE SCALE GENOMIC DNA]</scope>
    <source>
        <strain evidence="2 3">DSM 24790</strain>
    </source>
</reference>
<evidence type="ECO:0000313" key="3">
    <source>
        <dbReference type="Proteomes" id="UP000468766"/>
    </source>
</evidence>
<keyword evidence="3" id="KW-1185">Reference proteome</keyword>
<evidence type="ECO:0000256" key="1">
    <source>
        <dbReference type="SAM" id="MobiDB-lite"/>
    </source>
</evidence>
<organism evidence="2 3">
    <name type="scientific">Heliorestis acidaminivorans</name>
    <dbReference type="NCBI Taxonomy" id="553427"/>
    <lineage>
        <taxon>Bacteria</taxon>
        <taxon>Bacillati</taxon>
        <taxon>Bacillota</taxon>
        <taxon>Clostridia</taxon>
        <taxon>Eubacteriales</taxon>
        <taxon>Heliobacteriaceae</taxon>
        <taxon>Heliorestis</taxon>
    </lineage>
</organism>
<feature type="compositionally biased region" description="Polar residues" evidence="1">
    <location>
        <begin position="1"/>
        <end position="13"/>
    </location>
</feature>
<gene>
    <name evidence="2" type="ORF">F9B85_07375</name>
</gene>
<comment type="caution">
    <text evidence="2">The sequence shown here is derived from an EMBL/GenBank/DDBJ whole genome shotgun (WGS) entry which is preliminary data.</text>
</comment>
<dbReference type="AlphaFoldDB" id="A0A6I0F399"/>
<dbReference type="Proteomes" id="UP000468766">
    <property type="component" value="Unassembled WGS sequence"/>
</dbReference>
<dbReference type="OrthoDB" id="2083368at2"/>
<evidence type="ECO:0000313" key="2">
    <source>
        <dbReference type="EMBL" id="KAB2953076.1"/>
    </source>
</evidence>
<name>A0A6I0F399_9FIRM</name>
<accession>A0A6I0F399</accession>
<dbReference type="RefSeq" id="WP_151619736.1">
    <property type="nucleotide sequence ID" value="NZ_WBXO01000004.1"/>
</dbReference>